<keyword evidence="4" id="KW-1185">Reference proteome</keyword>
<name>A0ABP4BW86_9ACTN</name>
<feature type="compositionally biased region" description="Pro residues" evidence="1">
    <location>
        <begin position="72"/>
        <end position="84"/>
    </location>
</feature>
<gene>
    <name evidence="3" type="ORF">GCM10009550_38260</name>
</gene>
<feature type="compositionally biased region" description="Low complexity" evidence="1">
    <location>
        <begin position="9"/>
        <end position="19"/>
    </location>
</feature>
<accession>A0ABP4BW86</accession>
<dbReference type="PANTHER" id="PTHR44590">
    <property type="entry name" value="CARBOXYLIC ESTER HYDROLASE-RELATED"/>
    <property type="match status" value="1"/>
</dbReference>
<dbReference type="Gene3D" id="3.40.50.1820">
    <property type="entry name" value="alpha/beta hydrolase"/>
    <property type="match status" value="1"/>
</dbReference>
<dbReference type="Pfam" id="PF00135">
    <property type="entry name" value="COesterase"/>
    <property type="match status" value="1"/>
</dbReference>
<evidence type="ECO:0000313" key="3">
    <source>
        <dbReference type="EMBL" id="GAA0954682.1"/>
    </source>
</evidence>
<dbReference type="RefSeq" id="WP_344242212.1">
    <property type="nucleotide sequence ID" value="NZ_BAAAHH010000015.1"/>
</dbReference>
<organism evidence="3 4">
    <name type="scientific">Actinocorallia libanotica</name>
    <dbReference type="NCBI Taxonomy" id="46162"/>
    <lineage>
        <taxon>Bacteria</taxon>
        <taxon>Bacillati</taxon>
        <taxon>Actinomycetota</taxon>
        <taxon>Actinomycetes</taxon>
        <taxon>Streptosporangiales</taxon>
        <taxon>Thermomonosporaceae</taxon>
        <taxon>Actinocorallia</taxon>
    </lineage>
</organism>
<dbReference type="InterPro" id="IPR029058">
    <property type="entry name" value="AB_hydrolase_fold"/>
</dbReference>
<reference evidence="4" key="1">
    <citation type="journal article" date="2019" name="Int. J. Syst. Evol. Microbiol.">
        <title>The Global Catalogue of Microorganisms (GCM) 10K type strain sequencing project: providing services to taxonomists for standard genome sequencing and annotation.</title>
        <authorList>
            <consortium name="The Broad Institute Genomics Platform"/>
            <consortium name="The Broad Institute Genome Sequencing Center for Infectious Disease"/>
            <person name="Wu L."/>
            <person name="Ma J."/>
        </authorList>
    </citation>
    <scope>NUCLEOTIDE SEQUENCE [LARGE SCALE GENOMIC DNA]</scope>
    <source>
        <strain evidence="4">JCM 10696</strain>
    </source>
</reference>
<evidence type="ECO:0000256" key="1">
    <source>
        <dbReference type="SAM" id="MobiDB-lite"/>
    </source>
</evidence>
<sequence>MRDPSASPVVRTGSGTVRGRSGEGVHVYLGVPFAAPPVGARRFQAPAPAEAWEGVREADAFGPLPRSRPWALPRPPRPSPPPAMTRPTAGKSVAISRARLADLAAFLRWLDGHTPGLALLAVAEGTVTGYRESIATGTARAGIKNPGKPLAAVVVALLLLCALRIGELVSLTAGQIQTDAGHTDERVPSKSPRR</sequence>
<protein>
    <recommendedName>
        <fullName evidence="2">Carboxylesterase type B domain-containing protein</fullName>
    </recommendedName>
</protein>
<feature type="domain" description="Carboxylesterase type B" evidence="2">
    <location>
        <begin position="7"/>
        <end position="63"/>
    </location>
</feature>
<dbReference type="Proteomes" id="UP001500665">
    <property type="component" value="Unassembled WGS sequence"/>
</dbReference>
<dbReference type="SUPFAM" id="SSF53474">
    <property type="entry name" value="alpha/beta-Hydrolases"/>
    <property type="match status" value="1"/>
</dbReference>
<dbReference type="EMBL" id="BAAAHH010000015">
    <property type="protein sequence ID" value="GAA0954682.1"/>
    <property type="molecule type" value="Genomic_DNA"/>
</dbReference>
<dbReference type="InterPro" id="IPR002018">
    <property type="entry name" value="CarbesteraseB"/>
</dbReference>
<feature type="region of interest" description="Disordered" evidence="1">
    <location>
        <begin position="1"/>
        <end position="21"/>
    </location>
</feature>
<dbReference type="PANTHER" id="PTHR44590:SF4">
    <property type="entry name" value="CARBOXYLIC ESTER HYDROLASE"/>
    <property type="match status" value="1"/>
</dbReference>
<proteinExistence type="predicted"/>
<comment type="caution">
    <text evidence="3">The sequence shown here is derived from an EMBL/GenBank/DDBJ whole genome shotgun (WGS) entry which is preliminary data.</text>
</comment>
<evidence type="ECO:0000259" key="2">
    <source>
        <dbReference type="Pfam" id="PF00135"/>
    </source>
</evidence>
<feature type="region of interest" description="Disordered" evidence="1">
    <location>
        <begin position="63"/>
        <end position="91"/>
    </location>
</feature>
<evidence type="ECO:0000313" key="4">
    <source>
        <dbReference type="Proteomes" id="UP001500665"/>
    </source>
</evidence>